<dbReference type="GO" id="GO:0003700">
    <property type="term" value="F:DNA-binding transcription factor activity"/>
    <property type="evidence" value="ECO:0007669"/>
    <property type="project" value="InterPro"/>
</dbReference>
<keyword evidence="3" id="KW-0804">Transcription</keyword>
<dbReference type="InterPro" id="IPR003313">
    <property type="entry name" value="AraC-bd"/>
</dbReference>
<evidence type="ECO:0000313" key="6">
    <source>
        <dbReference type="Proteomes" id="UP001139408"/>
    </source>
</evidence>
<comment type="caution">
    <text evidence="5">The sequence shown here is derived from an EMBL/GenBank/DDBJ whole genome shotgun (WGS) entry which is preliminary data.</text>
</comment>
<dbReference type="Pfam" id="PF12833">
    <property type="entry name" value="HTH_18"/>
    <property type="match status" value="1"/>
</dbReference>
<accession>A0A9X1Z7P4</accession>
<dbReference type="GO" id="GO:0043565">
    <property type="term" value="F:sequence-specific DNA binding"/>
    <property type="evidence" value="ECO:0007669"/>
    <property type="project" value="InterPro"/>
</dbReference>
<evidence type="ECO:0000256" key="2">
    <source>
        <dbReference type="ARBA" id="ARBA00023125"/>
    </source>
</evidence>
<organism evidence="5 6">
    <name type="scientific">Shewanella algicola</name>
    <dbReference type="NCBI Taxonomy" id="640633"/>
    <lineage>
        <taxon>Bacteria</taxon>
        <taxon>Pseudomonadati</taxon>
        <taxon>Pseudomonadota</taxon>
        <taxon>Gammaproteobacteria</taxon>
        <taxon>Alteromonadales</taxon>
        <taxon>Shewanellaceae</taxon>
        <taxon>Shewanella</taxon>
    </lineage>
</organism>
<reference evidence="5" key="1">
    <citation type="submission" date="2022-01" db="EMBL/GenBank/DDBJ databases">
        <title>Whole genome-based taxonomy of the Shewanellaceae.</title>
        <authorList>
            <person name="Martin-Rodriguez A.J."/>
        </authorList>
    </citation>
    <scope>NUCLEOTIDE SEQUENCE</scope>
    <source>
        <strain evidence="5">DSM 23803</strain>
    </source>
</reference>
<evidence type="ECO:0000313" key="5">
    <source>
        <dbReference type="EMBL" id="MCL1107295.1"/>
    </source>
</evidence>
<dbReference type="InterPro" id="IPR018060">
    <property type="entry name" value="HTH_AraC"/>
</dbReference>
<dbReference type="Gene3D" id="2.60.120.10">
    <property type="entry name" value="Jelly Rolls"/>
    <property type="match status" value="1"/>
</dbReference>
<dbReference type="RefSeq" id="WP_188926723.1">
    <property type="nucleotide sequence ID" value="NZ_BMQI01000053.1"/>
</dbReference>
<dbReference type="Gene3D" id="1.10.10.60">
    <property type="entry name" value="Homeodomain-like"/>
    <property type="match status" value="1"/>
</dbReference>
<name>A0A9X1Z7P4_9GAMM</name>
<dbReference type="SMART" id="SM00342">
    <property type="entry name" value="HTH_ARAC"/>
    <property type="match status" value="1"/>
</dbReference>
<dbReference type="Proteomes" id="UP001139408">
    <property type="component" value="Unassembled WGS sequence"/>
</dbReference>
<dbReference type="InterPro" id="IPR009057">
    <property type="entry name" value="Homeodomain-like_sf"/>
</dbReference>
<feature type="domain" description="HTH araC/xylS-type" evidence="4">
    <location>
        <begin position="203"/>
        <end position="301"/>
    </location>
</feature>
<dbReference type="SUPFAM" id="SSF46689">
    <property type="entry name" value="Homeodomain-like"/>
    <property type="match status" value="1"/>
</dbReference>
<dbReference type="InterPro" id="IPR037923">
    <property type="entry name" value="HTH-like"/>
</dbReference>
<dbReference type="SUPFAM" id="SSF51215">
    <property type="entry name" value="Regulatory protein AraC"/>
    <property type="match status" value="1"/>
</dbReference>
<dbReference type="InterPro" id="IPR014710">
    <property type="entry name" value="RmlC-like_jellyroll"/>
</dbReference>
<evidence type="ECO:0000259" key="4">
    <source>
        <dbReference type="PROSITE" id="PS01124"/>
    </source>
</evidence>
<gene>
    <name evidence="5" type="ORF">L2749_18925</name>
</gene>
<dbReference type="AlphaFoldDB" id="A0A9X1Z7P4"/>
<keyword evidence="2" id="KW-0238">DNA-binding</keyword>
<keyword evidence="1" id="KW-0805">Transcription regulation</keyword>
<dbReference type="Pfam" id="PF02311">
    <property type="entry name" value="AraC_binding"/>
    <property type="match status" value="1"/>
</dbReference>
<dbReference type="PANTHER" id="PTHR43280">
    <property type="entry name" value="ARAC-FAMILY TRANSCRIPTIONAL REGULATOR"/>
    <property type="match status" value="1"/>
</dbReference>
<keyword evidence="6" id="KW-1185">Reference proteome</keyword>
<dbReference type="EMBL" id="JAKILJ010000055">
    <property type="protein sequence ID" value="MCL1107295.1"/>
    <property type="molecule type" value="Genomic_DNA"/>
</dbReference>
<dbReference type="PROSITE" id="PS01124">
    <property type="entry name" value="HTH_ARAC_FAMILY_2"/>
    <property type="match status" value="1"/>
</dbReference>
<dbReference type="PANTHER" id="PTHR43280:SF32">
    <property type="entry name" value="TRANSCRIPTIONAL REGULATORY PROTEIN"/>
    <property type="match status" value="1"/>
</dbReference>
<proteinExistence type="predicted"/>
<protein>
    <submittedName>
        <fullName evidence="5">AraC family transcriptional regulator</fullName>
    </submittedName>
</protein>
<evidence type="ECO:0000256" key="3">
    <source>
        <dbReference type="ARBA" id="ARBA00023163"/>
    </source>
</evidence>
<sequence>MNSMPPISSHSYTDALESVQYKNGQPLVIFDSQTPFTLTKFELMNESGHATYPHHHDFYEILYITEGEGAHIIDFESYPINRSSFYFLSKGQVHFWQLTKPLKGYALLIPEEFLAFPSSNIIRAHDFAFFHNVANKPCLSVNGENQIKLTTMLEGIEEELYDEVNPSLSIVRSYLHILLMKLDRLYCAEHMGKHLEQTSSLLRQFEQLVSEHYISEHSVKDYAQRIGVSPNHLIDTIKAATGYAPGQIIRNKIILEAKRLLSHSDLSAAEVGYRLNFEDASYFGRFFKRETDMSPTAFRKQIREKFNISSASLTRTEKSARITE</sequence>
<evidence type="ECO:0000256" key="1">
    <source>
        <dbReference type="ARBA" id="ARBA00023015"/>
    </source>
</evidence>